<dbReference type="Gene3D" id="3.40.50.720">
    <property type="entry name" value="NAD(P)-binding Rossmann-like Domain"/>
    <property type="match status" value="2"/>
</dbReference>
<dbReference type="RefSeq" id="WP_051601253.1">
    <property type="nucleotide sequence ID" value="NZ_AWFF01000032.1"/>
</dbReference>
<evidence type="ECO:0000256" key="2">
    <source>
        <dbReference type="ARBA" id="ARBA00023027"/>
    </source>
</evidence>
<dbReference type="Proteomes" id="UP000027037">
    <property type="component" value="Unassembled WGS sequence"/>
</dbReference>
<dbReference type="OrthoDB" id="9787219at2"/>
<protein>
    <recommendedName>
        <fullName evidence="3">D-isomer specific 2-hydroxyacid dehydrogenase NAD-binding domain-containing protein</fullName>
    </recommendedName>
</protein>
<evidence type="ECO:0000256" key="1">
    <source>
        <dbReference type="ARBA" id="ARBA00023002"/>
    </source>
</evidence>
<organism evidence="4 5">
    <name type="scientific">Hyphomonas beringensis</name>
    <dbReference type="NCBI Taxonomy" id="1280946"/>
    <lineage>
        <taxon>Bacteria</taxon>
        <taxon>Pseudomonadati</taxon>
        <taxon>Pseudomonadota</taxon>
        <taxon>Alphaproteobacteria</taxon>
        <taxon>Hyphomonadales</taxon>
        <taxon>Hyphomonadaceae</taxon>
        <taxon>Hyphomonas</taxon>
    </lineage>
</organism>
<dbReference type="PANTHER" id="PTHR43333">
    <property type="entry name" value="2-HACID_DH_C DOMAIN-CONTAINING PROTEIN"/>
    <property type="match status" value="1"/>
</dbReference>
<dbReference type="SUPFAM" id="SSF51735">
    <property type="entry name" value="NAD(P)-binding Rossmann-fold domains"/>
    <property type="match status" value="1"/>
</dbReference>
<reference evidence="4 5" key="1">
    <citation type="journal article" date="2014" name="Antonie Van Leeuwenhoek">
        <title>Hyphomonas beringensis sp. nov. and Hyphomonas chukchiensis sp. nov., isolated from surface seawater of the Bering Sea and Chukchi Sea.</title>
        <authorList>
            <person name="Li C."/>
            <person name="Lai Q."/>
            <person name="Li G."/>
            <person name="Dong C."/>
            <person name="Wang J."/>
            <person name="Liao Y."/>
            <person name="Shao Z."/>
        </authorList>
    </citation>
    <scope>NUCLEOTIDE SEQUENCE [LARGE SCALE GENOMIC DNA]</scope>
    <source>
        <strain evidence="4 5">25B14_1</strain>
    </source>
</reference>
<feature type="domain" description="D-isomer specific 2-hydroxyacid dehydrogenase NAD-binding" evidence="3">
    <location>
        <begin position="124"/>
        <end position="289"/>
    </location>
</feature>
<comment type="caution">
    <text evidence="4">The sequence shown here is derived from an EMBL/GenBank/DDBJ whole genome shotgun (WGS) entry which is preliminary data.</text>
</comment>
<evidence type="ECO:0000259" key="3">
    <source>
        <dbReference type="Pfam" id="PF02826"/>
    </source>
</evidence>
<dbReference type="GO" id="GO:0016491">
    <property type="term" value="F:oxidoreductase activity"/>
    <property type="evidence" value="ECO:0007669"/>
    <property type="project" value="UniProtKB-KW"/>
</dbReference>
<keyword evidence="5" id="KW-1185">Reference proteome</keyword>
<keyword evidence="2" id="KW-0520">NAD</keyword>
<accession>A0A062U3X5</accession>
<keyword evidence="1" id="KW-0560">Oxidoreductase</keyword>
<evidence type="ECO:0000313" key="5">
    <source>
        <dbReference type="Proteomes" id="UP000027037"/>
    </source>
</evidence>
<dbReference type="InterPro" id="IPR036291">
    <property type="entry name" value="NAD(P)-bd_dom_sf"/>
</dbReference>
<dbReference type="PATRIC" id="fig|1280946.3.peg.1494"/>
<dbReference type="PANTHER" id="PTHR43333:SF1">
    <property type="entry name" value="D-ISOMER SPECIFIC 2-HYDROXYACID DEHYDROGENASE NAD-BINDING DOMAIN-CONTAINING PROTEIN"/>
    <property type="match status" value="1"/>
</dbReference>
<dbReference type="Pfam" id="PF02826">
    <property type="entry name" value="2-Hacid_dh_C"/>
    <property type="match status" value="1"/>
</dbReference>
<dbReference type="AlphaFoldDB" id="A0A062U3X5"/>
<name>A0A062U3X5_9PROT</name>
<dbReference type="GO" id="GO:0051287">
    <property type="term" value="F:NAD binding"/>
    <property type="evidence" value="ECO:0007669"/>
    <property type="project" value="InterPro"/>
</dbReference>
<proteinExistence type="predicted"/>
<gene>
    <name evidence="4" type="ORF">HY29_02115</name>
</gene>
<evidence type="ECO:0000313" key="4">
    <source>
        <dbReference type="EMBL" id="KCZ55026.1"/>
    </source>
</evidence>
<dbReference type="STRING" id="1280946.HY29_02115"/>
<sequence length="330" mass="36589">MKTCLLHAKTFARISERLKSLEHKLDVIVMDEDGLFYHAGNRVVVHDPKPDIVFANTDVWFGAHVRDFMLTVLKTGKIDWFQSSAAGLDNAALISVGKISRLYTTNHRQAEAMAEWALWQGLDFLKCGPAYRAQQEERLWERHMKREIMGSNWLIIGFGSIGEAVGRRVQALGGHVMGVRRSPGPADGADHIVPPALVHEELGKADIVLLSIPLTEDTEGMADADFFAAMKEDALFMNLGRGGLVKEDALIDALDAGRPAFAALDVTVEEPLPQESALWHHPKIAITPHDSSMTPGTDHRADETFLDNLERYLHGKPMKNLVDPEVFENG</sequence>
<dbReference type="InterPro" id="IPR006140">
    <property type="entry name" value="D-isomer_DH_NAD-bd"/>
</dbReference>
<dbReference type="CDD" id="cd05300">
    <property type="entry name" value="2-Hacid_dh_1"/>
    <property type="match status" value="1"/>
</dbReference>
<dbReference type="eggNOG" id="COG0111">
    <property type="taxonomic scope" value="Bacteria"/>
</dbReference>
<dbReference type="EMBL" id="AWFF01000032">
    <property type="protein sequence ID" value="KCZ55026.1"/>
    <property type="molecule type" value="Genomic_DNA"/>
</dbReference>